<dbReference type="Pfam" id="PF16421">
    <property type="entry name" value="E2F_CC-MB"/>
    <property type="match status" value="1"/>
</dbReference>
<dbReference type="Gene3D" id="6.10.250.540">
    <property type="match status" value="1"/>
</dbReference>
<feature type="region of interest" description="Disordered" evidence="7">
    <location>
        <begin position="370"/>
        <end position="394"/>
    </location>
</feature>
<dbReference type="SUPFAM" id="SSF144074">
    <property type="entry name" value="E2F-DP heterodimerization region"/>
    <property type="match status" value="1"/>
</dbReference>
<keyword evidence="2 5" id="KW-0805">Transcription regulation</keyword>
<dbReference type="CDD" id="cd14660">
    <property type="entry name" value="E2F_DD"/>
    <property type="match status" value="1"/>
</dbReference>
<reference evidence="9 10" key="1">
    <citation type="submission" date="2023-09" db="EMBL/GenBank/DDBJ databases">
        <title>Nesidiocoris tenuis whole genome shotgun sequence.</title>
        <authorList>
            <person name="Shibata T."/>
            <person name="Shimoda M."/>
            <person name="Kobayashi T."/>
            <person name="Uehara T."/>
        </authorList>
    </citation>
    <scope>NUCLEOTIDE SEQUENCE [LARGE SCALE GENOMIC DNA]</scope>
    <source>
        <strain evidence="9 10">Japan</strain>
    </source>
</reference>
<dbReference type="InterPro" id="IPR036390">
    <property type="entry name" value="WH_DNA-bd_sf"/>
</dbReference>
<evidence type="ECO:0000256" key="4">
    <source>
        <dbReference type="ARBA" id="ARBA00023163"/>
    </source>
</evidence>
<dbReference type="InterPro" id="IPR037241">
    <property type="entry name" value="E2F-DP_heterodim"/>
</dbReference>
<evidence type="ECO:0000256" key="5">
    <source>
        <dbReference type="RuleBase" id="RU003796"/>
    </source>
</evidence>
<dbReference type="InterPro" id="IPR036388">
    <property type="entry name" value="WH-like_DNA-bd_sf"/>
</dbReference>
<organism evidence="9 10">
    <name type="scientific">Nesidiocoris tenuis</name>
    <dbReference type="NCBI Taxonomy" id="355587"/>
    <lineage>
        <taxon>Eukaryota</taxon>
        <taxon>Metazoa</taxon>
        <taxon>Ecdysozoa</taxon>
        <taxon>Arthropoda</taxon>
        <taxon>Hexapoda</taxon>
        <taxon>Insecta</taxon>
        <taxon>Pterygota</taxon>
        <taxon>Neoptera</taxon>
        <taxon>Paraneoptera</taxon>
        <taxon>Hemiptera</taxon>
        <taxon>Heteroptera</taxon>
        <taxon>Panheteroptera</taxon>
        <taxon>Cimicomorpha</taxon>
        <taxon>Miridae</taxon>
        <taxon>Dicyphina</taxon>
        <taxon>Nesidiocoris</taxon>
    </lineage>
</organism>
<feature type="coiled-coil region" evidence="6">
    <location>
        <begin position="206"/>
        <end position="247"/>
    </location>
</feature>
<dbReference type="PANTHER" id="PTHR12081:SF18">
    <property type="entry name" value="TRANSCRIPTION FACTOR E2F2-RELATED"/>
    <property type="match status" value="1"/>
</dbReference>
<dbReference type="InterPro" id="IPR015633">
    <property type="entry name" value="E2F"/>
</dbReference>
<dbReference type="SUPFAM" id="SSF46785">
    <property type="entry name" value="Winged helix' DNA-binding domain"/>
    <property type="match status" value="1"/>
</dbReference>
<evidence type="ECO:0000256" key="3">
    <source>
        <dbReference type="ARBA" id="ARBA00023125"/>
    </source>
</evidence>
<dbReference type="PANTHER" id="PTHR12081">
    <property type="entry name" value="TRANSCRIPTION FACTOR E2F"/>
    <property type="match status" value="1"/>
</dbReference>
<dbReference type="Pfam" id="PF02319">
    <property type="entry name" value="WHD_E2F_TDP"/>
    <property type="match status" value="1"/>
</dbReference>
<sequence length="424" mass="47767">MSASVDIIGEKYWTDIPSNKSNVAKIRIRQHDDEDILFHSPNTNDAKYVDSSPICKSESGEPYGVISSPFHLLDHGYGRTPPHNVQRPSISPARAQLVKRRLMVESPGYEEIVAARAPKIVRKKGTSLLKSSRGQMKQSNRYDTSLGLLTKKFVELLQKSPRGIVDLNFASASLEVQKRRIYDITNVLEGVGILEKRSKNNIQWRGGNFNDNQNDVQNEIEKLEAEERSIDELLRRAENDVQNLVKETRYAYVSYMDLRSIKNFATQTVMVIKAPPNAHLEVPQPTSKSRVEMIVKSESGEEIDVFLCPDIKAIKEEKQERKAVLTVPTTSNDVVQSQTNLEDRWAPNVKADSKLAQAALLSQAVDDFFPGPLQTEDQHSSEADPDSSLCDEPFLSLEPPITGSDYMYSLDPHEGLMDLFDFNF</sequence>
<evidence type="ECO:0000313" key="9">
    <source>
        <dbReference type="EMBL" id="BES97884.1"/>
    </source>
</evidence>
<keyword evidence="10" id="KW-1185">Reference proteome</keyword>
<protein>
    <submittedName>
        <fullName evidence="9">Transcription factor</fullName>
    </submittedName>
</protein>
<keyword evidence="5" id="KW-0539">Nucleus</keyword>
<feature type="domain" description="E2F/DP family winged-helix DNA-binding" evidence="8">
    <location>
        <begin position="141"/>
        <end position="206"/>
    </location>
</feature>
<evidence type="ECO:0000256" key="1">
    <source>
        <dbReference type="ARBA" id="ARBA00010940"/>
    </source>
</evidence>
<proteinExistence type="inferred from homology"/>
<dbReference type="Proteomes" id="UP001307889">
    <property type="component" value="Chromosome 8"/>
</dbReference>
<evidence type="ECO:0000256" key="6">
    <source>
        <dbReference type="SAM" id="Coils"/>
    </source>
</evidence>
<evidence type="ECO:0000259" key="8">
    <source>
        <dbReference type="SMART" id="SM01372"/>
    </source>
</evidence>
<comment type="similarity">
    <text evidence="1 5">Belongs to the E2F/DP family.</text>
</comment>
<dbReference type="InterPro" id="IPR003316">
    <property type="entry name" value="E2F_WHTH_DNA-bd_dom"/>
</dbReference>
<comment type="subcellular location">
    <subcellularLocation>
        <location evidence="5">Nucleus</location>
    </subcellularLocation>
</comment>
<dbReference type="EMBL" id="AP028916">
    <property type="protein sequence ID" value="BES97884.1"/>
    <property type="molecule type" value="Genomic_DNA"/>
</dbReference>
<dbReference type="InterPro" id="IPR032198">
    <property type="entry name" value="E2F_CC-MB"/>
</dbReference>
<evidence type="ECO:0000256" key="7">
    <source>
        <dbReference type="SAM" id="MobiDB-lite"/>
    </source>
</evidence>
<gene>
    <name evidence="9" type="ORF">NTJ_10698</name>
</gene>
<name>A0ABN7B0E1_9HEMI</name>
<accession>A0ABN7B0E1</accession>
<evidence type="ECO:0000256" key="2">
    <source>
        <dbReference type="ARBA" id="ARBA00023015"/>
    </source>
</evidence>
<keyword evidence="6" id="KW-0175">Coiled coil</keyword>
<dbReference type="Gene3D" id="1.10.10.10">
    <property type="entry name" value="Winged helix-like DNA-binding domain superfamily/Winged helix DNA-binding domain"/>
    <property type="match status" value="1"/>
</dbReference>
<keyword evidence="4 5" id="KW-0804">Transcription</keyword>
<evidence type="ECO:0000313" key="10">
    <source>
        <dbReference type="Proteomes" id="UP001307889"/>
    </source>
</evidence>
<dbReference type="SMART" id="SM01372">
    <property type="entry name" value="E2F_TDP"/>
    <property type="match status" value="1"/>
</dbReference>
<keyword evidence="3 5" id="KW-0238">DNA-binding</keyword>